<evidence type="ECO:0000313" key="1">
    <source>
        <dbReference type="EMBL" id="ECV9758140.1"/>
    </source>
</evidence>
<organism evidence="1">
    <name type="scientific">Salmonella montevideo</name>
    <dbReference type="NCBI Taxonomy" id="115981"/>
    <lineage>
        <taxon>Bacteria</taxon>
        <taxon>Pseudomonadati</taxon>
        <taxon>Pseudomonadota</taxon>
        <taxon>Gammaproteobacteria</taxon>
        <taxon>Enterobacterales</taxon>
        <taxon>Enterobacteriaceae</taxon>
        <taxon>Salmonella</taxon>
    </lineage>
</organism>
<reference evidence="1" key="1">
    <citation type="submission" date="2019-09" db="EMBL/GenBank/DDBJ databases">
        <authorList>
            <consortium name="GenomeTrakr network: Whole genome sequencing for foodborne pathogen traceback"/>
        </authorList>
    </citation>
    <scope>NUCLEOTIDE SEQUENCE</scope>
    <source>
        <strain evidence="1">FDA00001465</strain>
    </source>
</reference>
<proteinExistence type="predicted"/>
<name>A0A612C5T7_SALMO</name>
<protein>
    <submittedName>
        <fullName evidence="1">Eac protein</fullName>
    </submittedName>
</protein>
<sequence length="211" mass="23964">MSDQSKYYDYYMVEGDDVKALIKSYDTINDQRNSILSTAAEKVGAIAWVATRSWGGEGGLLQSFVWEKGYEFPCQITIKREDFWDGKRVVIARGKGNTKEGRAYNKELNAIIHDANTRLKDLPEWNDYIANHYGIMRTGIGGQSGRGFGFAMLSTYGGKHPQRDDCLIFAIPNNKEEQHGEVSIPEGFQKITYGQFYDIANTKKFEEEQTD</sequence>
<dbReference type="EMBL" id="AAKUXP010000024">
    <property type="protein sequence ID" value="ECV9758140.1"/>
    <property type="molecule type" value="Genomic_DNA"/>
</dbReference>
<comment type="caution">
    <text evidence="1">The sequence shown here is derived from an EMBL/GenBank/DDBJ whole genome shotgun (WGS) entry which is preliminary data.</text>
</comment>
<dbReference type="AlphaFoldDB" id="A0A612C5T7"/>
<gene>
    <name evidence="1" type="ORF">AHY82_18505</name>
</gene>
<accession>A0A612C5T7</accession>